<dbReference type="SUPFAM" id="SSF50151">
    <property type="entry name" value="SacY-like RNA-binding domain"/>
    <property type="match status" value="1"/>
</dbReference>
<dbReference type="AlphaFoldDB" id="A0A2U4EXT2"/>
<evidence type="ECO:0000313" key="9">
    <source>
        <dbReference type="Proteomes" id="UP000011663"/>
    </source>
</evidence>
<dbReference type="InterPro" id="IPR001550">
    <property type="entry name" value="Transcrpt_antitermin_CS"/>
</dbReference>
<dbReference type="STRING" id="1289135.A966_01211"/>
<feature type="domain" description="PRD" evidence="7">
    <location>
        <begin position="171"/>
        <end position="275"/>
    </location>
</feature>
<reference evidence="8 9" key="1">
    <citation type="submission" date="2012-07" db="EMBL/GenBank/DDBJ databases">
        <title>Genome sequence of Brachyspira sp. 30446, isolated from a pig with mucohaemorrhagic colitis.</title>
        <authorList>
            <person name="Rubin J.E."/>
            <person name="Fernando C."/>
            <person name="Harding J.C.S."/>
            <person name="Hill J.E."/>
        </authorList>
    </citation>
    <scope>NUCLEOTIDE SEQUENCE [LARGE SCALE GENOMIC DNA]</scope>
    <source>
        <strain evidence="8 9">30446</strain>
    </source>
</reference>
<accession>A0A2U4EXT2</accession>
<dbReference type="Gene3D" id="1.10.1790.10">
    <property type="entry name" value="PRD domain"/>
    <property type="match status" value="2"/>
</dbReference>
<dbReference type="Pfam" id="PF03123">
    <property type="entry name" value="CAT_RBD"/>
    <property type="match status" value="1"/>
</dbReference>
<dbReference type="SMART" id="SM01061">
    <property type="entry name" value="CAT_RBD"/>
    <property type="match status" value="1"/>
</dbReference>
<sequence length="275" mass="31693">MIIKKILNNNVVASADENGQEIIVVGNGIGFKQKVGQEIDDKKIDKIFRMDTESSTDKLKQLFIEVKIESINAGSEIIEYAKKNLEKDLNKNIYITLTDHIDFAIERFEKGIDFKNALYWEIRKIYKKEFEIGQYALNIIEKHFSIRLPEEEAAAIAMHIVNAEYDGNMSHTESMIGIVKKSINVVSLFVGKQLDEDSLDYQRFVTHLLFFAQRIIEQKFLEVKSNALADTIRNEYPEEYKCAVKIADLISKEYDIEIGDEEITFLAVHIVRVMS</sequence>
<keyword evidence="3" id="KW-0805">Transcription regulation</keyword>
<dbReference type="OrthoDB" id="9813552at2"/>
<dbReference type="GeneID" id="66486716"/>
<feature type="domain" description="PRD" evidence="7">
    <location>
        <begin position="65"/>
        <end position="170"/>
    </location>
</feature>
<proteinExistence type="inferred from homology"/>
<organism evidence="8 9">
    <name type="scientific">Brachyspira hampsonii 30446</name>
    <dbReference type="NCBI Taxonomy" id="1289135"/>
    <lineage>
        <taxon>Bacteria</taxon>
        <taxon>Pseudomonadati</taxon>
        <taxon>Spirochaetota</taxon>
        <taxon>Spirochaetia</taxon>
        <taxon>Brachyspirales</taxon>
        <taxon>Brachyspiraceae</taxon>
        <taxon>Brachyspira</taxon>
    </lineage>
</organism>
<dbReference type="InterPro" id="IPR050661">
    <property type="entry name" value="BglG_antiterminators"/>
</dbReference>
<dbReference type="InterPro" id="IPR004341">
    <property type="entry name" value="CAT_RNA-bd_dom"/>
</dbReference>
<evidence type="ECO:0000256" key="4">
    <source>
        <dbReference type="ARBA" id="ARBA00023159"/>
    </source>
</evidence>
<evidence type="ECO:0000259" key="7">
    <source>
        <dbReference type="PROSITE" id="PS51372"/>
    </source>
</evidence>
<evidence type="ECO:0000256" key="3">
    <source>
        <dbReference type="ARBA" id="ARBA00023015"/>
    </source>
</evidence>
<protein>
    <submittedName>
        <fullName evidence="8">Transcriptional antiterminator BglG</fullName>
    </submittedName>
</protein>
<keyword evidence="2" id="KW-0694">RNA-binding</keyword>
<keyword evidence="5" id="KW-0804">Transcription</keyword>
<dbReference type="InterPro" id="IPR011608">
    <property type="entry name" value="PRD"/>
</dbReference>
<evidence type="ECO:0000313" key="8">
    <source>
        <dbReference type="EMBL" id="EKV58125.1"/>
    </source>
</evidence>
<dbReference type="EMBL" id="ALNZ01000007">
    <property type="protein sequence ID" value="EKV58125.1"/>
    <property type="molecule type" value="Genomic_DNA"/>
</dbReference>
<dbReference type="Pfam" id="PF00874">
    <property type="entry name" value="PRD"/>
    <property type="match status" value="2"/>
</dbReference>
<evidence type="ECO:0000256" key="1">
    <source>
        <dbReference type="ARBA" id="ARBA00022737"/>
    </source>
</evidence>
<dbReference type="PROSITE" id="PS51372">
    <property type="entry name" value="PRD_2"/>
    <property type="match status" value="2"/>
</dbReference>
<keyword evidence="4" id="KW-0010">Activator</keyword>
<comment type="caution">
    <text evidence="8">The sequence shown here is derived from an EMBL/GenBank/DDBJ whole genome shotgun (WGS) entry which is preliminary data.</text>
</comment>
<dbReference type="Proteomes" id="UP000011663">
    <property type="component" value="Unassembled WGS sequence"/>
</dbReference>
<dbReference type="GO" id="GO:0003723">
    <property type="term" value="F:RNA binding"/>
    <property type="evidence" value="ECO:0007669"/>
    <property type="project" value="UniProtKB-KW"/>
</dbReference>
<name>A0A2U4EXT2_9SPIR</name>
<dbReference type="Gene3D" id="2.30.24.10">
    <property type="entry name" value="CAT RNA-binding domain"/>
    <property type="match status" value="1"/>
</dbReference>
<dbReference type="PROSITE" id="PS00654">
    <property type="entry name" value="PRD_1"/>
    <property type="match status" value="1"/>
</dbReference>
<evidence type="ECO:0000256" key="5">
    <source>
        <dbReference type="ARBA" id="ARBA00023163"/>
    </source>
</evidence>
<dbReference type="GO" id="GO:0045893">
    <property type="term" value="P:positive regulation of DNA-templated transcription"/>
    <property type="evidence" value="ECO:0007669"/>
    <property type="project" value="InterPro"/>
</dbReference>
<dbReference type="PANTHER" id="PTHR30185">
    <property type="entry name" value="CRYPTIC BETA-GLUCOSIDE BGL OPERON ANTITERMINATOR"/>
    <property type="match status" value="1"/>
</dbReference>
<comment type="similarity">
    <text evidence="6">Belongs to the transcriptional antiterminator BglG family.</text>
</comment>
<dbReference type="SUPFAM" id="SSF63520">
    <property type="entry name" value="PTS-regulatory domain, PRD"/>
    <property type="match status" value="2"/>
</dbReference>
<evidence type="ECO:0000256" key="2">
    <source>
        <dbReference type="ARBA" id="ARBA00022884"/>
    </source>
</evidence>
<evidence type="ECO:0000256" key="6">
    <source>
        <dbReference type="ARBA" id="ARBA00038510"/>
    </source>
</evidence>
<dbReference type="InterPro" id="IPR036650">
    <property type="entry name" value="CAT_RNA-bd_dom_sf"/>
</dbReference>
<dbReference type="NCBIfam" id="NF046042">
    <property type="entry name" value="LicT"/>
    <property type="match status" value="1"/>
</dbReference>
<dbReference type="InterPro" id="IPR036634">
    <property type="entry name" value="PRD_sf"/>
</dbReference>
<keyword evidence="1" id="KW-0677">Repeat</keyword>
<gene>
    <name evidence="8" type="ORF">A966_01211</name>
</gene>
<dbReference type="PANTHER" id="PTHR30185:SF15">
    <property type="entry name" value="CRYPTIC BETA-GLUCOSIDE BGL OPERON ANTITERMINATOR"/>
    <property type="match status" value="1"/>
</dbReference>
<dbReference type="RefSeq" id="WP_008721483.1">
    <property type="nucleotide sequence ID" value="NZ_JH994110.1"/>
</dbReference>